<dbReference type="PANTHER" id="PTHR24321:SF8">
    <property type="entry name" value="ESTRADIOL 17-BETA-DEHYDROGENASE 8-RELATED"/>
    <property type="match status" value="1"/>
</dbReference>
<dbReference type="RefSeq" id="WP_284240640.1">
    <property type="nucleotide sequence ID" value="NZ_BSSQ01000016.1"/>
</dbReference>
<dbReference type="NCBIfam" id="NF005559">
    <property type="entry name" value="PRK07231.1"/>
    <property type="match status" value="1"/>
</dbReference>
<dbReference type="Gene3D" id="3.40.50.720">
    <property type="entry name" value="NAD(P)-binding Rossmann-like Domain"/>
    <property type="match status" value="1"/>
</dbReference>
<dbReference type="PRINTS" id="PR00081">
    <property type="entry name" value="GDHRDH"/>
</dbReference>
<evidence type="ECO:0000256" key="2">
    <source>
        <dbReference type="ARBA" id="ARBA00023002"/>
    </source>
</evidence>
<comment type="similarity">
    <text evidence="1">Belongs to the short-chain dehydrogenases/reductases (SDR) family.</text>
</comment>
<dbReference type="CDD" id="cd05233">
    <property type="entry name" value="SDR_c"/>
    <property type="match status" value="1"/>
</dbReference>
<evidence type="ECO:0000313" key="3">
    <source>
        <dbReference type="EMBL" id="GLX69871.1"/>
    </source>
</evidence>
<dbReference type="Pfam" id="PF13561">
    <property type="entry name" value="adh_short_C2"/>
    <property type="match status" value="1"/>
</dbReference>
<dbReference type="SUPFAM" id="SSF51735">
    <property type="entry name" value="NAD(P)-binding Rossmann-fold domains"/>
    <property type="match status" value="1"/>
</dbReference>
<name>A0ABQ6GFY2_9BACL</name>
<organism evidence="3 4">
    <name type="scientific">Paenibacillus glycanilyticus</name>
    <dbReference type="NCBI Taxonomy" id="126569"/>
    <lineage>
        <taxon>Bacteria</taxon>
        <taxon>Bacillati</taxon>
        <taxon>Bacillota</taxon>
        <taxon>Bacilli</taxon>
        <taxon>Bacillales</taxon>
        <taxon>Paenibacillaceae</taxon>
        <taxon>Paenibacillus</taxon>
    </lineage>
</organism>
<keyword evidence="4" id="KW-1185">Reference proteome</keyword>
<keyword evidence="2" id="KW-0560">Oxidoreductase</keyword>
<accession>A0ABQ6GFY2</accession>
<protein>
    <submittedName>
        <fullName evidence="3">Short chain dehydrogenase</fullName>
    </submittedName>
</protein>
<gene>
    <name evidence="3" type="ORF">MU1_42170</name>
</gene>
<sequence length="262" mass="27399">MQKFDFTDKVAIVTGAGGGIGRAASLALAGNGAKVVVVDLSEEAGNETVKQVQASGGEAVFIKADVTKEEDIQGYVAQTVETFGKIDIFLNNAGWEGKIVPLVDYPTDIFDRLMAINVRGVFLGLKHVLPHMMARKSGAIVNTASGAGLLGTPNMVAYGASKHAVLGMTKTAGVEAAPHGVRVNAVCPGVVNTQMMRSIESGFGQGNQEAAEAARQQMANTTPDGRYAEAEEIANLMMYLVSDLSTHIVGQEFVIDGGSILT</sequence>
<dbReference type="PANTHER" id="PTHR24321">
    <property type="entry name" value="DEHYDROGENASES, SHORT CHAIN"/>
    <property type="match status" value="1"/>
</dbReference>
<dbReference type="PRINTS" id="PR00080">
    <property type="entry name" value="SDRFAMILY"/>
</dbReference>
<dbReference type="InterPro" id="IPR002347">
    <property type="entry name" value="SDR_fam"/>
</dbReference>
<comment type="caution">
    <text evidence="3">The sequence shown here is derived from an EMBL/GenBank/DDBJ whole genome shotgun (WGS) entry which is preliminary data.</text>
</comment>
<dbReference type="InterPro" id="IPR020904">
    <property type="entry name" value="Sc_DH/Rdtase_CS"/>
</dbReference>
<dbReference type="InterPro" id="IPR036291">
    <property type="entry name" value="NAD(P)-bd_dom_sf"/>
</dbReference>
<evidence type="ECO:0000313" key="4">
    <source>
        <dbReference type="Proteomes" id="UP001157114"/>
    </source>
</evidence>
<reference evidence="3 4" key="1">
    <citation type="submission" date="2023-03" db="EMBL/GenBank/DDBJ databases">
        <title>Draft genome sequence of the bacteria which degrade cell wall of Tricholomamatutake.</title>
        <authorList>
            <person name="Konishi Y."/>
            <person name="Fukuta Y."/>
            <person name="Shirasaka N."/>
        </authorList>
    </citation>
    <scope>NUCLEOTIDE SEQUENCE [LARGE SCALE GENOMIC DNA]</scope>
    <source>
        <strain evidence="4">mu1</strain>
    </source>
</reference>
<dbReference type="Proteomes" id="UP001157114">
    <property type="component" value="Unassembled WGS sequence"/>
</dbReference>
<proteinExistence type="inferred from homology"/>
<evidence type="ECO:0000256" key="1">
    <source>
        <dbReference type="ARBA" id="ARBA00006484"/>
    </source>
</evidence>
<dbReference type="EMBL" id="BSSQ01000016">
    <property type="protein sequence ID" value="GLX69871.1"/>
    <property type="molecule type" value="Genomic_DNA"/>
</dbReference>
<dbReference type="PROSITE" id="PS00061">
    <property type="entry name" value="ADH_SHORT"/>
    <property type="match status" value="1"/>
</dbReference>